<name>A0A915Q5Y6_9BILA</name>
<accession>A0A915Q5Y6</accession>
<proteinExistence type="predicted"/>
<dbReference type="Proteomes" id="UP000887581">
    <property type="component" value="Unplaced"/>
</dbReference>
<keyword evidence="1" id="KW-1185">Reference proteome</keyword>
<dbReference type="WBParaSite" id="sdigi.contig642.g9339.t1">
    <property type="protein sequence ID" value="sdigi.contig642.g9339.t1"/>
    <property type="gene ID" value="sdigi.contig642.g9339"/>
</dbReference>
<dbReference type="AlphaFoldDB" id="A0A915Q5Y6"/>
<evidence type="ECO:0000313" key="1">
    <source>
        <dbReference type="Proteomes" id="UP000887581"/>
    </source>
</evidence>
<reference evidence="2" key="1">
    <citation type="submission" date="2022-11" db="UniProtKB">
        <authorList>
            <consortium name="WormBaseParasite"/>
        </authorList>
    </citation>
    <scope>IDENTIFICATION</scope>
</reference>
<sequence>MFRGNAATGADLRCKGRERIERISPSASSEPNPLHLLKEHAAAAHFYSFQGVDST</sequence>
<evidence type="ECO:0000313" key="2">
    <source>
        <dbReference type="WBParaSite" id="sdigi.contig642.g9339.t1"/>
    </source>
</evidence>
<protein>
    <submittedName>
        <fullName evidence="2">Uncharacterized protein</fullName>
    </submittedName>
</protein>
<organism evidence="1 2">
    <name type="scientific">Setaria digitata</name>
    <dbReference type="NCBI Taxonomy" id="48799"/>
    <lineage>
        <taxon>Eukaryota</taxon>
        <taxon>Metazoa</taxon>
        <taxon>Ecdysozoa</taxon>
        <taxon>Nematoda</taxon>
        <taxon>Chromadorea</taxon>
        <taxon>Rhabditida</taxon>
        <taxon>Spirurina</taxon>
        <taxon>Spiruromorpha</taxon>
        <taxon>Filarioidea</taxon>
        <taxon>Setariidae</taxon>
        <taxon>Setaria</taxon>
    </lineage>
</organism>